<protein>
    <submittedName>
        <fullName evidence="4">DnaJ subfamily C member 30</fullName>
    </submittedName>
</protein>
<dbReference type="PRINTS" id="PR00625">
    <property type="entry name" value="JDOMAIN"/>
</dbReference>
<organism evidence="4 5">
    <name type="scientific">Liparis tanakae</name>
    <name type="common">Tanaka's snailfish</name>
    <dbReference type="NCBI Taxonomy" id="230148"/>
    <lineage>
        <taxon>Eukaryota</taxon>
        <taxon>Metazoa</taxon>
        <taxon>Chordata</taxon>
        <taxon>Craniata</taxon>
        <taxon>Vertebrata</taxon>
        <taxon>Euteleostomi</taxon>
        <taxon>Actinopterygii</taxon>
        <taxon>Neopterygii</taxon>
        <taxon>Teleostei</taxon>
        <taxon>Neoteleostei</taxon>
        <taxon>Acanthomorphata</taxon>
        <taxon>Eupercaria</taxon>
        <taxon>Perciformes</taxon>
        <taxon>Cottioidei</taxon>
        <taxon>Cottales</taxon>
        <taxon>Liparidae</taxon>
        <taxon>Liparis</taxon>
    </lineage>
</organism>
<dbReference type="AlphaFoldDB" id="A0A4Z2IQM0"/>
<feature type="domain" description="J" evidence="3">
    <location>
        <begin position="148"/>
        <end position="213"/>
    </location>
</feature>
<comment type="caution">
    <text evidence="4">The sequence shown here is derived from an EMBL/GenBank/DDBJ whole genome shotgun (WGS) entry which is preliminary data.</text>
</comment>
<dbReference type="InterPro" id="IPR001623">
    <property type="entry name" value="DnaJ_domain"/>
</dbReference>
<accession>A0A4Z2IQM0</accession>
<dbReference type="InterPro" id="IPR036869">
    <property type="entry name" value="J_dom_sf"/>
</dbReference>
<sequence length="316" mass="35139">MAEVRLRSGRGAYNFAQSRYLLESRVKQSKHAAQASSPSAEFILGDIQSGVLRGARSAASRDSYITRTALLGHVDEECCLYTKLQIQNIATRLPPYRINGSFRCTVWSARPQQRPGSCLGPAPGPVVFTRAYSDTGARPEPLYKSKTGYYDILEVSPEANQTQIKTAYYKQSFVFHPDRNAGREHAKVRFFEISEAYTVLGNKALRKKYDRGVLSRSELIATAKPSAKDTGGPAAGEPPGTGQAVVGADRQQVLFDFDKFIKAHYNEQLQRQQDARLYKEEMLKRKAETMVDRTSTFMVMGVMVLMATALGLVTSF</sequence>
<dbReference type="Pfam" id="PF00226">
    <property type="entry name" value="DnaJ"/>
    <property type="match status" value="1"/>
</dbReference>
<evidence type="ECO:0000256" key="2">
    <source>
        <dbReference type="SAM" id="Phobius"/>
    </source>
</evidence>
<dbReference type="SUPFAM" id="SSF46565">
    <property type="entry name" value="Chaperone J-domain"/>
    <property type="match status" value="1"/>
</dbReference>
<proteinExistence type="predicted"/>
<evidence type="ECO:0000256" key="1">
    <source>
        <dbReference type="SAM" id="MobiDB-lite"/>
    </source>
</evidence>
<dbReference type="EMBL" id="SRLO01000056">
    <property type="protein sequence ID" value="TNN80259.1"/>
    <property type="molecule type" value="Genomic_DNA"/>
</dbReference>
<dbReference type="OrthoDB" id="376357at2759"/>
<dbReference type="InterPro" id="IPR053025">
    <property type="entry name" value="Mito_ATP_Synthase-Asso"/>
</dbReference>
<keyword evidence="2" id="KW-0812">Transmembrane</keyword>
<dbReference type="PANTHER" id="PTHR44873">
    <property type="entry name" value="DNAJ HOMOLOG SUBFAMILY C MEMBER 30, MITOCHONDRIAL"/>
    <property type="match status" value="1"/>
</dbReference>
<keyword evidence="2" id="KW-1133">Transmembrane helix</keyword>
<dbReference type="PROSITE" id="PS50076">
    <property type="entry name" value="DNAJ_2"/>
    <property type="match status" value="1"/>
</dbReference>
<feature type="compositionally biased region" description="Low complexity" evidence="1">
    <location>
        <begin position="230"/>
        <end position="242"/>
    </location>
</feature>
<dbReference type="SMART" id="SM00271">
    <property type="entry name" value="DnaJ"/>
    <property type="match status" value="1"/>
</dbReference>
<gene>
    <name evidence="4" type="primary">DNAJC30</name>
    <name evidence="4" type="ORF">EYF80_009584</name>
</gene>
<keyword evidence="5" id="KW-1185">Reference proteome</keyword>
<feature type="region of interest" description="Disordered" evidence="1">
    <location>
        <begin position="224"/>
        <end position="243"/>
    </location>
</feature>
<evidence type="ECO:0000259" key="3">
    <source>
        <dbReference type="PROSITE" id="PS50076"/>
    </source>
</evidence>
<evidence type="ECO:0000313" key="4">
    <source>
        <dbReference type="EMBL" id="TNN80259.1"/>
    </source>
</evidence>
<dbReference type="Proteomes" id="UP000314294">
    <property type="component" value="Unassembled WGS sequence"/>
</dbReference>
<name>A0A4Z2IQM0_9TELE</name>
<evidence type="ECO:0000313" key="5">
    <source>
        <dbReference type="Proteomes" id="UP000314294"/>
    </source>
</evidence>
<keyword evidence="2" id="KW-0472">Membrane</keyword>
<reference evidence="4 5" key="1">
    <citation type="submission" date="2019-03" db="EMBL/GenBank/DDBJ databases">
        <title>First draft genome of Liparis tanakae, snailfish: a comprehensive survey of snailfish specific genes.</title>
        <authorList>
            <person name="Kim W."/>
            <person name="Song I."/>
            <person name="Jeong J.-H."/>
            <person name="Kim D."/>
            <person name="Kim S."/>
            <person name="Ryu S."/>
            <person name="Song J.Y."/>
            <person name="Lee S.K."/>
        </authorList>
    </citation>
    <scope>NUCLEOTIDE SEQUENCE [LARGE SCALE GENOMIC DNA]</scope>
    <source>
        <tissue evidence="4">Muscle</tissue>
    </source>
</reference>
<dbReference type="PANTHER" id="PTHR44873:SF1">
    <property type="entry name" value="DNAJ HOMOLOG SUBFAMILY C MEMBER 30, MITOCHONDRIAL"/>
    <property type="match status" value="1"/>
</dbReference>
<dbReference type="CDD" id="cd06257">
    <property type="entry name" value="DnaJ"/>
    <property type="match status" value="1"/>
</dbReference>
<dbReference type="Gene3D" id="1.10.287.110">
    <property type="entry name" value="DnaJ domain"/>
    <property type="match status" value="1"/>
</dbReference>
<feature type="transmembrane region" description="Helical" evidence="2">
    <location>
        <begin position="294"/>
        <end position="313"/>
    </location>
</feature>